<protein>
    <submittedName>
        <fullName evidence="10">Protein kinase domain-containing protein</fullName>
    </submittedName>
</protein>
<dbReference type="GO" id="GO:0004691">
    <property type="term" value="F:cAMP-dependent protein kinase activity"/>
    <property type="evidence" value="ECO:0007669"/>
    <property type="project" value="TreeGrafter"/>
</dbReference>
<dbReference type="PANTHER" id="PTHR24353:SF37">
    <property type="entry name" value="CAMP-DEPENDENT PROTEIN KINASE CATALYTIC SUBUNIT PRKX"/>
    <property type="match status" value="1"/>
</dbReference>
<sequence>MVDCIKTIENIATDDYSVNVVCSLKDMKLTKEPVRNSNNPTGDLYLPKNVHQEDTHTEEAETDDDDTLDEAVIPPNRGSWSSTSECGDLPRVECTDEREPLVRAPSKRGSRFWKLRRQETIEATRRAGSESRSDSPRVDYNLCLSRSPMPANEPPPPTPSVADIVFLKFHLSPEIVEERTSKSPTIVSHSAFDFSLPPSPNPAVAGNETAEPENKNSTNGESEENDLTPLKYHLVPLCTIGTGTFGRVQLARHRKTGHYYALKSMHIPSIISKHQQEHVFQEKRILEQINHPFIVKMYDTAKDKSHLYMIMEFLSGGELFSYLRVSKNFSSTIVKFYTAEIVLALEYLHSMSIAYRDLKLENLMLTHEGHVKITDFGFAKRIDNKSYTLCGTPSYLAPEIASRRGHNQMVDWWALGVLIFELMAGFPPFEGISVDDVLDSIRDAEEQSQEQGTLFLDFPRKTFSSNVKDLVQKLLIIDPSKRLCSKSGASEIKEHDWFKNCDWQLVRDKALQPPLIPTIYHDGDTGNFDSYDEAEEQQPTPQRQLDLFDDW</sequence>
<dbReference type="InterPro" id="IPR000719">
    <property type="entry name" value="Prot_kinase_dom"/>
</dbReference>
<evidence type="ECO:0000256" key="2">
    <source>
        <dbReference type="ARBA" id="ARBA00022679"/>
    </source>
</evidence>
<dbReference type="PROSITE" id="PS00107">
    <property type="entry name" value="PROTEIN_KINASE_ATP"/>
    <property type="match status" value="1"/>
</dbReference>
<name>A0AAD4N4Y1_9BILA</name>
<feature type="region of interest" description="Disordered" evidence="7">
    <location>
        <begin position="33"/>
        <end position="69"/>
    </location>
</feature>
<dbReference type="Pfam" id="PF00069">
    <property type="entry name" value="Pkinase"/>
    <property type="match status" value="1"/>
</dbReference>
<dbReference type="PROSITE" id="PS00108">
    <property type="entry name" value="PROTEIN_KINASE_ST"/>
    <property type="match status" value="1"/>
</dbReference>
<feature type="domain" description="Protein kinase" evidence="8">
    <location>
        <begin position="234"/>
        <end position="498"/>
    </location>
</feature>
<reference evidence="10" key="1">
    <citation type="submission" date="2022-01" db="EMBL/GenBank/DDBJ databases">
        <title>Genome Sequence Resource for Two Populations of Ditylenchus destructor, the Migratory Endoparasitic Phytonematode.</title>
        <authorList>
            <person name="Zhang H."/>
            <person name="Lin R."/>
            <person name="Xie B."/>
        </authorList>
    </citation>
    <scope>NUCLEOTIDE SEQUENCE</scope>
    <source>
        <strain evidence="10">BazhouSP</strain>
    </source>
</reference>
<feature type="compositionally biased region" description="Basic and acidic residues" evidence="7">
    <location>
        <begin position="50"/>
        <end position="59"/>
    </location>
</feature>
<feature type="compositionally biased region" description="Acidic residues" evidence="7">
    <location>
        <begin position="60"/>
        <end position="69"/>
    </location>
</feature>
<evidence type="ECO:0000256" key="1">
    <source>
        <dbReference type="ARBA" id="ARBA00022527"/>
    </source>
</evidence>
<feature type="region of interest" description="Disordered" evidence="7">
    <location>
        <begin position="193"/>
        <end position="225"/>
    </location>
</feature>
<dbReference type="SMART" id="SM00133">
    <property type="entry name" value="S_TK_X"/>
    <property type="match status" value="1"/>
</dbReference>
<keyword evidence="1" id="KW-0723">Serine/threonine-protein kinase</keyword>
<dbReference type="GO" id="GO:0005829">
    <property type="term" value="C:cytosol"/>
    <property type="evidence" value="ECO:0007669"/>
    <property type="project" value="TreeGrafter"/>
</dbReference>
<evidence type="ECO:0000256" key="5">
    <source>
        <dbReference type="ARBA" id="ARBA00022840"/>
    </source>
</evidence>
<evidence type="ECO:0000313" key="10">
    <source>
        <dbReference type="EMBL" id="KAI1716585.1"/>
    </source>
</evidence>
<keyword evidence="4 10" id="KW-0418">Kinase</keyword>
<evidence type="ECO:0000256" key="6">
    <source>
        <dbReference type="PROSITE-ProRule" id="PRU10141"/>
    </source>
</evidence>
<gene>
    <name evidence="10" type="ORF">DdX_07648</name>
</gene>
<organism evidence="10 11">
    <name type="scientific">Ditylenchus destructor</name>
    <dbReference type="NCBI Taxonomy" id="166010"/>
    <lineage>
        <taxon>Eukaryota</taxon>
        <taxon>Metazoa</taxon>
        <taxon>Ecdysozoa</taxon>
        <taxon>Nematoda</taxon>
        <taxon>Chromadorea</taxon>
        <taxon>Rhabditida</taxon>
        <taxon>Tylenchina</taxon>
        <taxon>Tylenchomorpha</taxon>
        <taxon>Sphaerularioidea</taxon>
        <taxon>Anguinidae</taxon>
        <taxon>Anguininae</taxon>
        <taxon>Ditylenchus</taxon>
    </lineage>
</organism>
<dbReference type="AlphaFoldDB" id="A0AAD4N4Y1"/>
<feature type="domain" description="AGC-kinase C-terminal" evidence="9">
    <location>
        <begin position="499"/>
        <end position="551"/>
    </location>
</feature>
<dbReference type="InterPro" id="IPR011009">
    <property type="entry name" value="Kinase-like_dom_sf"/>
</dbReference>
<dbReference type="PROSITE" id="PS51285">
    <property type="entry name" value="AGC_KINASE_CTER"/>
    <property type="match status" value="1"/>
</dbReference>
<dbReference type="FunFam" id="3.30.200.20:FF:000042">
    <property type="entry name" value="Aurora kinase A"/>
    <property type="match status" value="1"/>
</dbReference>
<accession>A0AAD4N4Y1</accession>
<keyword evidence="5 6" id="KW-0067">ATP-binding</keyword>
<dbReference type="Gene3D" id="1.10.510.10">
    <property type="entry name" value="Transferase(Phosphotransferase) domain 1"/>
    <property type="match status" value="1"/>
</dbReference>
<dbReference type="PANTHER" id="PTHR24353">
    <property type="entry name" value="CYCLIC NUCLEOTIDE-DEPENDENT PROTEIN KINASE"/>
    <property type="match status" value="1"/>
</dbReference>
<comment type="caution">
    <text evidence="10">The sequence shown here is derived from an EMBL/GenBank/DDBJ whole genome shotgun (WGS) entry which is preliminary data.</text>
</comment>
<dbReference type="InterPro" id="IPR008271">
    <property type="entry name" value="Ser/Thr_kinase_AS"/>
</dbReference>
<dbReference type="GO" id="GO:0005524">
    <property type="term" value="F:ATP binding"/>
    <property type="evidence" value="ECO:0007669"/>
    <property type="project" value="UniProtKB-UniRule"/>
</dbReference>
<dbReference type="InterPro" id="IPR000961">
    <property type="entry name" value="AGC-kinase_C"/>
</dbReference>
<evidence type="ECO:0000259" key="8">
    <source>
        <dbReference type="PROSITE" id="PS50011"/>
    </source>
</evidence>
<dbReference type="GO" id="GO:0005952">
    <property type="term" value="C:cAMP-dependent protein kinase complex"/>
    <property type="evidence" value="ECO:0007669"/>
    <property type="project" value="TreeGrafter"/>
</dbReference>
<dbReference type="Proteomes" id="UP001201812">
    <property type="component" value="Unassembled WGS sequence"/>
</dbReference>
<evidence type="ECO:0000256" key="4">
    <source>
        <dbReference type="ARBA" id="ARBA00022777"/>
    </source>
</evidence>
<dbReference type="Gene3D" id="3.30.200.20">
    <property type="entry name" value="Phosphorylase Kinase, domain 1"/>
    <property type="match status" value="1"/>
</dbReference>
<dbReference type="InterPro" id="IPR017441">
    <property type="entry name" value="Protein_kinase_ATP_BS"/>
</dbReference>
<evidence type="ECO:0000256" key="3">
    <source>
        <dbReference type="ARBA" id="ARBA00022741"/>
    </source>
</evidence>
<dbReference type="EMBL" id="JAKKPZ010000010">
    <property type="protein sequence ID" value="KAI1716585.1"/>
    <property type="molecule type" value="Genomic_DNA"/>
</dbReference>
<keyword evidence="2" id="KW-0808">Transferase</keyword>
<dbReference type="PROSITE" id="PS50011">
    <property type="entry name" value="PROTEIN_KINASE_DOM"/>
    <property type="match status" value="1"/>
</dbReference>
<dbReference type="SMART" id="SM00220">
    <property type="entry name" value="S_TKc"/>
    <property type="match status" value="1"/>
</dbReference>
<keyword evidence="3 6" id="KW-0547">Nucleotide-binding</keyword>
<keyword evidence="11" id="KW-1185">Reference proteome</keyword>
<dbReference type="SUPFAM" id="SSF56112">
    <property type="entry name" value="Protein kinase-like (PK-like)"/>
    <property type="match status" value="1"/>
</dbReference>
<feature type="binding site" evidence="6">
    <location>
        <position position="263"/>
    </location>
    <ligand>
        <name>ATP</name>
        <dbReference type="ChEBI" id="CHEBI:30616"/>
    </ligand>
</feature>
<evidence type="ECO:0000259" key="9">
    <source>
        <dbReference type="PROSITE" id="PS51285"/>
    </source>
</evidence>
<dbReference type="FunFam" id="1.10.510.10:FF:000210">
    <property type="entry name" value="Non-specific serine/threonine protein kinase"/>
    <property type="match status" value="1"/>
</dbReference>
<proteinExistence type="predicted"/>
<evidence type="ECO:0000256" key="7">
    <source>
        <dbReference type="SAM" id="MobiDB-lite"/>
    </source>
</evidence>
<evidence type="ECO:0000313" key="11">
    <source>
        <dbReference type="Proteomes" id="UP001201812"/>
    </source>
</evidence>